<dbReference type="EMBL" id="NKXS01005169">
    <property type="protein sequence ID" value="PIN04401.1"/>
    <property type="molecule type" value="Genomic_DNA"/>
</dbReference>
<name>A0A2G9GGI3_9LAMI</name>
<dbReference type="GO" id="GO:0050265">
    <property type="term" value="F:RNA uridylyltransferase activity"/>
    <property type="evidence" value="ECO:0007669"/>
    <property type="project" value="UniProtKB-EC"/>
</dbReference>
<dbReference type="InterPro" id="IPR054708">
    <property type="entry name" value="MTPAP-like_central"/>
</dbReference>
<dbReference type="Pfam" id="PF22600">
    <property type="entry name" value="MTPAP-like_central"/>
    <property type="match status" value="1"/>
</dbReference>
<dbReference type="SUPFAM" id="SSF81631">
    <property type="entry name" value="PAP/OAS1 substrate-binding domain"/>
    <property type="match status" value="1"/>
</dbReference>
<keyword evidence="2" id="KW-0548">Nucleotidyltransferase</keyword>
<dbReference type="SUPFAM" id="SSF81301">
    <property type="entry name" value="Nucleotidyltransferase"/>
    <property type="match status" value="1"/>
</dbReference>
<sequence length="322" mass="36224">MDVRRGEILPPPHDGDFVFPHTGKSPVSHAPFPRPPAQPFAYNPAVGRMVPMMPAFSPSQPRFALHNCFPPNIYLNPDFSSRPLGFNLVPNQPVFGSLVPADAEKIKQKQLLSRLEKLVTQEWPDARLDTYGSCNNSFVFSNSDIDVSLAMENKDVSKGQIVLKLADILKSKNFQNVKVLPYARIPVLKFTDSVTSISTDFCSNNALAVVNTLRQLVFIVKHWAKSRRVNDTYQGTLPSYAYVLMCINFLQQIRPAILPCLQIMETTFSKSVGTLWNVLISIKLEKLCNFGVGNGESIAQLVWGFFHYWAYCHDYENDVIPV</sequence>
<feature type="domain" description="Poly(A) RNA polymerase mitochondrial-like central palm" evidence="1">
    <location>
        <begin position="97"/>
        <end position="212"/>
    </location>
</feature>
<dbReference type="PANTHER" id="PTHR12271">
    <property type="entry name" value="POLY A POLYMERASE CID PAP -RELATED"/>
    <property type="match status" value="1"/>
</dbReference>
<dbReference type="GO" id="GO:0005737">
    <property type="term" value="C:cytoplasm"/>
    <property type="evidence" value="ECO:0007669"/>
    <property type="project" value="UniProtKB-SubCell"/>
</dbReference>
<dbReference type="GO" id="GO:0006402">
    <property type="term" value="P:mRNA catabolic process"/>
    <property type="evidence" value="ECO:0007669"/>
    <property type="project" value="UniProtKB-ARBA"/>
</dbReference>
<keyword evidence="2" id="KW-0808">Transferase</keyword>
<dbReference type="InterPro" id="IPR043519">
    <property type="entry name" value="NT_sf"/>
</dbReference>
<evidence type="ECO:0000313" key="2">
    <source>
        <dbReference type="EMBL" id="PIN04401.1"/>
    </source>
</evidence>
<dbReference type="OrthoDB" id="1732093at2759"/>
<gene>
    <name evidence="2" type="ORF">CDL12_23065</name>
</gene>
<protein>
    <submittedName>
        <fullName evidence="2">RNA uridylyltransferase</fullName>
        <ecNumber evidence="2">2.7.7.52</ecNumber>
    </submittedName>
</protein>
<dbReference type="CDD" id="cd05402">
    <property type="entry name" value="NT_PAP_TUTase"/>
    <property type="match status" value="1"/>
</dbReference>
<accession>A0A2G9GGI3</accession>
<dbReference type="EC" id="2.7.7.52" evidence="2"/>
<dbReference type="STRING" id="429701.A0A2G9GGI3"/>
<dbReference type="AlphaFoldDB" id="A0A2G9GGI3"/>
<dbReference type="FunFam" id="3.30.460.10:FF:000067">
    <property type="entry name" value="Terminal uridylyltransferase cid1"/>
    <property type="match status" value="1"/>
</dbReference>
<dbReference type="Gene3D" id="1.10.1410.10">
    <property type="match status" value="1"/>
</dbReference>
<reference evidence="3" key="1">
    <citation type="journal article" date="2018" name="Gigascience">
        <title>Genome assembly of the Pink Ipe (Handroanthus impetiginosus, Bignoniaceae), a highly valued, ecologically keystone Neotropical timber forest tree.</title>
        <authorList>
            <person name="Silva-Junior O.B."/>
            <person name="Grattapaglia D."/>
            <person name="Novaes E."/>
            <person name="Collevatti R.G."/>
        </authorList>
    </citation>
    <scope>NUCLEOTIDE SEQUENCE [LARGE SCALE GENOMIC DNA]</scope>
    <source>
        <strain evidence="3">cv. UFG-1</strain>
    </source>
</reference>
<organism evidence="2 3">
    <name type="scientific">Handroanthus impetiginosus</name>
    <dbReference type="NCBI Taxonomy" id="429701"/>
    <lineage>
        <taxon>Eukaryota</taxon>
        <taxon>Viridiplantae</taxon>
        <taxon>Streptophyta</taxon>
        <taxon>Embryophyta</taxon>
        <taxon>Tracheophyta</taxon>
        <taxon>Spermatophyta</taxon>
        <taxon>Magnoliopsida</taxon>
        <taxon>eudicotyledons</taxon>
        <taxon>Gunneridae</taxon>
        <taxon>Pentapetalae</taxon>
        <taxon>asterids</taxon>
        <taxon>lamiids</taxon>
        <taxon>Lamiales</taxon>
        <taxon>Bignoniaceae</taxon>
        <taxon>Crescentiina</taxon>
        <taxon>Tabebuia alliance</taxon>
        <taxon>Handroanthus</taxon>
    </lineage>
</organism>
<comment type="caution">
    <text evidence="2">The sequence shown here is derived from an EMBL/GenBank/DDBJ whole genome shotgun (WGS) entry which is preliminary data.</text>
</comment>
<keyword evidence="3" id="KW-1185">Reference proteome</keyword>
<dbReference type="GO" id="GO:0046872">
    <property type="term" value="F:metal ion binding"/>
    <property type="evidence" value="ECO:0007669"/>
    <property type="project" value="UniProtKB-KW"/>
</dbReference>
<dbReference type="PANTHER" id="PTHR12271:SF40">
    <property type="entry name" value="POLY(A) RNA POLYMERASE GLD2"/>
    <property type="match status" value="1"/>
</dbReference>
<evidence type="ECO:0000259" key="1">
    <source>
        <dbReference type="Pfam" id="PF22600"/>
    </source>
</evidence>
<dbReference type="Proteomes" id="UP000231279">
    <property type="component" value="Unassembled WGS sequence"/>
</dbReference>
<evidence type="ECO:0000313" key="3">
    <source>
        <dbReference type="Proteomes" id="UP000231279"/>
    </source>
</evidence>
<dbReference type="Gene3D" id="3.30.460.10">
    <property type="entry name" value="Beta Polymerase, domain 2"/>
    <property type="match status" value="1"/>
</dbReference>
<proteinExistence type="predicted"/>
<dbReference type="GO" id="GO:0061157">
    <property type="term" value="P:mRNA destabilization"/>
    <property type="evidence" value="ECO:0007669"/>
    <property type="project" value="UniProtKB-ARBA"/>
</dbReference>
<dbReference type="GO" id="GO:0031123">
    <property type="term" value="P:RNA 3'-end processing"/>
    <property type="evidence" value="ECO:0007669"/>
    <property type="project" value="TreeGrafter"/>
</dbReference>